<organism evidence="2 3">
    <name type="scientific">Elephant endotheliotropic herpesvirus 4</name>
    <dbReference type="NCBI Taxonomy" id="548914"/>
    <lineage>
        <taxon>Viruses</taxon>
        <taxon>Duplodnaviria</taxon>
        <taxon>Heunggongvirae</taxon>
        <taxon>Peploviricota</taxon>
        <taxon>Herviviricetes</taxon>
        <taxon>Herpesvirales</taxon>
        <taxon>Orthoherpesviridae</taxon>
        <taxon>Betaherpesvirinae</taxon>
        <taxon>Proboscivirus</taxon>
    </lineage>
</organism>
<feature type="transmembrane region" description="Helical" evidence="1">
    <location>
        <begin position="237"/>
        <end position="254"/>
    </location>
</feature>
<keyword evidence="1" id="KW-0812">Transmembrane</keyword>
<sequence length="258" mass="30765">MKRRNLTTHYLELISLQSYQHSLLDVFILCIIVYFLLMAIVTCLTYNVNKKKQNVRQINVITTIVLLYHTYRLVVKKNGVCMPLIHDVEPLTYYYFNIIISTIIYINIVIVYILLNHKSIVIYKFLIYTFFFKYCIYFMYFDVCDNIKLLYDPYGDDNNIDYETNFVKVSYDTDLVDTYIQFIVLVSVFVVISELLDNVIVFIRKPTMCFAISSFVLVYFINKNISIYTRSMFYSRLDLYLLGMCIYTFMKSLLEISM</sequence>
<reference evidence="3" key="3">
    <citation type="journal article" date="2014" name="J. Virol.">
        <title>Comparative genome analysis of four elephant endotheliotropic herpesviruses, EEHV3, EEHV4, EEHV5, and EEHV6, from cases of hemorrhagic disease or viremia.</title>
        <authorList>
            <person name="Zong JC"/>
            <person name="Latimer EM"/>
            <person name="Long SY"/>
            <person name="Richman LK"/>
            <person name="Heaggans SY"/>
            <person name="Hayward GS."/>
        </authorList>
    </citation>
    <scope>NUCLEOTIDE SEQUENCE [LARGE SCALE GENOMIC DNA]</scope>
</reference>
<name>A0A0S1TP04_9BETA</name>
<reference evidence="3" key="1">
    <citation type="journal article" date="2009" name="Vet. Pathol.">
        <title>Clinico-pathologic features of fatal disease attributed to new variants of endotheliotropic herpesviruses in two Asian elephants (Elephas maximus).</title>
        <authorList>
            <person name="Garner M.M."/>
            <person name="Helmick K."/>
            <person name="Ochsenreiter J."/>
            <person name="Richman L.K."/>
            <person name="Latimer E."/>
            <person name="Wise A.G."/>
            <person name="Maes R.K."/>
            <person name="Kiupel M."/>
            <person name="Nordhausen R.W."/>
            <person name="Zong J.C."/>
            <person name="Hayward G.S."/>
        </authorList>
    </citation>
    <scope>NUCLEOTIDE SEQUENCE [LARGE SCALE GENOMIC DNA]</scope>
</reference>
<reference evidence="2 3" key="4">
    <citation type="journal article" date="2016" name="MSphere">
        <title>Complete Genome Sequence of Elephant Endotheliotropic Herpesvirus 4, the First Example of a GC-Rich Branch Proboscivirus.</title>
        <authorList>
            <person name="Ling P.D."/>
            <person name="Long S.Y."/>
            <person name="Fuery A."/>
            <person name="Peng R.S."/>
            <person name="Heaggans S.Y."/>
            <person name="Qin X."/>
            <person name="Worley K.C."/>
            <person name="Dugan S."/>
            <person name="Hayward G.S."/>
        </authorList>
    </citation>
    <scope>NUCLEOTIDE SEQUENCE [LARGE SCALE GENOMIC DNA]</scope>
    <source>
        <strain evidence="2">North American NAP69</strain>
    </source>
</reference>
<keyword evidence="1" id="KW-1133">Transmembrane helix</keyword>
<proteinExistence type="predicted"/>
<evidence type="ECO:0000256" key="1">
    <source>
        <dbReference type="SAM" id="Phobius"/>
    </source>
</evidence>
<gene>
    <name evidence="2" type="primary">E7B</name>
</gene>
<dbReference type="KEGG" id="vg:26196527"/>
<reference evidence="3" key="2">
    <citation type="journal article" date="2011" name="Vet. Microbiol.">
        <title>Detection and evaluation of novel herpesviruses in routine and pathological samples from Asian and African elephants: identification of two new probosciviruses (EEHV5 and EEHV6) and two new gammaherpesviruses (EGHV3B and EGHV5).</title>
        <authorList>
            <person name="Latimer E"/>
            <person name="Zong JC"/>
            <person name="Heaggans SY"/>
            <person name="Richman LK"/>
            <person name="Hayward GS."/>
        </authorList>
    </citation>
    <scope>NUCLEOTIDE SEQUENCE [LARGE SCALE GENOMIC DNA]</scope>
</reference>
<feature type="transmembrane region" description="Helical" evidence="1">
    <location>
        <begin position="178"/>
        <end position="196"/>
    </location>
</feature>
<dbReference type="Proteomes" id="UP000161618">
    <property type="component" value="Segment"/>
</dbReference>
<feature type="transmembrane region" description="Helical" evidence="1">
    <location>
        <begin position="122"/>
        <end position="141"/>
    </location>
</feature>
<reference evidence="2 3" key="5">
    <citation type="journal article" date="2016" name="MSphere">
        <title>Comparison of the Gene Coding Contents and Other Unusual Features of the GC-Rich and AT-Rich Branch Probosciviruses.</title>
        <authorList>
            <person name="Ling P.D."/>
            <person name="Long S.Y."/>
            <person name="Zong J.C."/>
            <person name="Heaggans S.Y."/>
            <person name="Qin X."/>
            <person name="Hayward G.S."/>
        </authorList>
    </citation>
    <scope>NUCLEOTIDE SEQUENCE [LARGE SCALE GENOMIC DNA]</scope>
    <source>
        <strain evidence="2">North American NAP69</strain>
    </source>
</reference>
<dbReference type="RefSeq" id="YP_009179246.1">
    <property type="nucleotide sequence ID" value="NC_028379.1"/>
</dbReference>
<accession>A0A0S1TP04</accession>
<dbReference type="GeneID" id="26196527"/>
<dbReference type="EMBL" id="KT832477">
    <property type="protein sequence ID" value="ALM25938.1"/>
    <property type="molecule type" value="Genomic_DNA"/>
</dbReference>
<feature type="transmembrane region" description="Helical" evidence="1">
    <location>
        <begin position="94"/>
        <end position="115"/>
    </location>
</feature>
<feature type="transmembrane region" description="Helical" evidence="1">
    <location>
        <begin position="26"/>
        <end position="46"/>
    </location>
</feature>
<evidence type="ECO:0000313" key="2">
    <source>
        <dbReference type="EMBL" id="ALM25938.1"/>
    </source>
</evidence>
<feature type="transmembrane region" description="Helical" evidence="1">
    <location>
        <begin position="58"/>
        <end position="74"/>
    </location>
</feature>
<keyword evidence="3" id="KW-1185">Reference proteome</keyword>
<evidence type="ECO:0000313" key="3">
    <source>
        <dbReference type="Proteomes" id="UP000161618"/>
    </source>
</evidence>
<protein>
    <submittedName>
        <fullName evidence="2">Protein E7B</fullName>
    </submittedName>
</protein>
<keyword evidence="1" id="KW-0472">Membrane</keyword>